<accession>F5Y435</accession>
<dbReference type="Proteomes" id="UP000008385">
    <property type="component" value="Chromosome"/>
</dbReference>
<evidence type="ECO:0000313" key="2">
    <source>
        <dbReference type="EMBL" id="AEG92500.1"/>
    </source>
</evidence>
<name>F5Y435_RAMTT</name>
<dbReference type="OrthoDB" id="7408523at2"/>
<keyword evidence="1" id="KW-1133">Transmembrane helix</keyword>
<keyword evidence="1" id="KW-0812">Transmembrane</keyword>
<reference evidence="3" key="1">
    <citation type="submission" date="2006-01" db="EMBL/GenBank/DDBJ databases">
        <title>Genome of the cyst-dividing bacterium Ramlibacter tataouinensis.</title>
        <authorList>
            <person name="Barakat M."/>
            <person name="Ortet P."/>
            <person name="De Luca G."/>
            <person name="Jourlin-Castelli C."/>
            <person name="Ansaldi M."/>
            <person name="Py B."/>
            <person name="Fichant G."/>
            <person name="Coutinho P."/>
            <person name="Voulhoux R."/>
            <person name="Bastien O."/>
            <person name="Roy S."/>
            <person name="Marechal E."/>
            <person name="Henrissat B."/>
            <person name="Quentin Y."/>
            <person name="Noirot P."/>
            <person name="Filloux A."/>
            <person name="Mejean V."/>
            <person name="DuBow M."/>
            <person name="Barras F."/>
            <person name="Heulin T."/>
        </authorList>
    </citation>
    <scope>NUCLEOTIDE SEQUENCE [LARGE SCALE GENOMIC DNA]</scope>
    <source>
        <strain evidence="3">ATCC BAA-407 / DSM 14655 / LMG 21543 / TTB310</strain>
    </source>
</reference>
<organism evidence="2 3">
    <name type="scientific">Ramlibacter tataouinensis (strain ATCC BAA-407 / DSM 14655 / LMG 21543 / TTB310)</name>
    <dbReference type="NCBI Taxonomy" id="365046"/>
    <lineage>
        <taxon>Bacteria</taxon>
        <taxon>Pseudomonadati</taxon>
        <taxon>Pseudomonadota</taxon>
        <taxon>Betaproteobacteria</taxon>
        <taxon>Burkholderiales</taxon>
        <taxon>Comamonadaceae</taxon>
        <taxon>Ramlibacter</taxon>
    </lineage>
</organism>
<keyword evidence="3" id="KW-1185">Reference proteome</keyword>
<keyword evidence="1" id="KW-0472">Membrane</keyword>
<evidence type="ECO:0000256" key="1">
    <source>
        <dbReference type="SAM" id="Phobius"/>
    </source>
</evidence>
<sequence length="71" mass="7959">MEKVWLGVGALISFAYLGFWAFVLHGARWTSLASTMPGNEIGDFLGGAFGPLIFLWLVLGFIQQRIEDRNR</sequence>
<evidence type="ECO:0000313" key="3">
    <source>
        <dbReference type="Proteomes" id="UP000008385"/>
    </source>
</evidence>
<dbReference type="RefSeq" id="WP_013900733.1">
    <property type="nucleotide sequence ID" value="NC_015677.1"/>
</dbReference>
<evidence type="ECO:0008006" key="4">
    <source>
        <dbReference type="Google" id="ProtNLM"/>
    </source>
</evidence>
<dbReference type="EMBL" id="CP000245">
    <property type="protein sequence ID" value="AEG92500.1"/>
    <property type="molecule type" value="Genomic_DNA"/>
</dbReference>
<dbReference type="STRING" id="365046.Rta_14130"/>
<gene>
    <name evidence="2" type="ordered locus">Rta_14130</name>
</gene>
<dbReference type="KEGG" id="rta:Rta_14130"/>
<protein>
    <recommendedName>
        <fullName evidence="4">Candidate membrane protein</fullName>
    </recommendedName>
</protein>
<proteinExistence type="predicted"/>
<dbReference type="HOGENOM" id="CLU_2737204_0_0_4"/>
<dbReference type="AlphaFoldDB" id="F5Y435"/>
<feature type="transmembrane region" description="Helical" evidence="1">
    <location>
        <begin position="44"/>
        <end position="62"/>
    </location>
</feature>
<reference evidence="2 3" key="2">
    <citation type="journal article" date="2011" name="PLoS ONE">
        <title>The Cyst-Dividing Bacterium Ramlibacter tataouinensis TTB310 Genome Reveals a Well-Stocked Toolbox for Adaptation to a Desert Environment.</title>
        <authorList>
            <person name="De Luca G."/>
            <person name="Barakat M."/>
            <person name="Ortet P."/>
            <person name="Fochesato S."/>
            <person name="Jourlin-Castelli C."/>
            <person name="Ansaldi M."/>
            <person name="Py B."/>
            <person name="Fichant G."/>
            <person name="Coutinho P.M."/>
            <person name="Voulhoux R."/>
            <person name="Bastien O."/>
            <person name="Marechal E."/>
            <person name="Henrissat B."/>
            <person name="Quentin Y."/>
            <person name="Noirot P."/>
            <person name="Filloux A."/>
            <person name="Mejean V."/>
            <person name="Dubow M.S."/>
            <person name="Barras F."/>
            <person name="Barbe V."/>
            <person name="Weissenbach J."/>
            <person name="Mihalcescu I."/>
            <person name="Vermeglio A."/>
            <person name="Achouak W."/>
            <person name="Heulin T."/>
        </authorList>
    </citation>
    <scope>NUCLEOTIDE SEQUENCE [LARGE SCALE GENOMIC DNA]</scope>
    <source>
        <strain evidence="3">ATCC BAA-407 / DSM 14655 / LMG 21543 / TTB310</strain>
    </source>
</reference>
<feature type="transmembrane region" description="Helical" evidence="1">
    <location>
        <begin position="5"/>
        <end position="24"/>
    </location>
</feature>